<accession>A0ABX0FC70</accession>
<evidence type="ECO:0000313" key="3">
    <source>
        <dbReference type="Proteomes" id="UP000800303"/>
    </source>
</evidence>
<dbReference type="Gene3D" id="3.40.50.1820">
    <property type="entry name" value="alpha/beta hydrolase"/>
    <property type="match status" value="1"/>
</dbReference>
<evidence type="ECO:0000259" key="1">
    <source>
        <dbReference type="Pfam" id="PF12697"/>
    </source>
</evidence>
<reference evidence="2 3" key="1">
    <citation type="submission" date="2020-01" db="EMBL/GenBank/DDBJ databases">
        <title>Polyphasic characterisation and genomic insights into a novel alkali tolerant bacterium VR-M41.</title>
        <authorList>
            <person name="Vemuluri V.R."/>
        </authorList>
    </citation>
    <scope>NUCLEOTIDE SEQUENCE [LARGE SCALE GENOMIC DNA]</scope>
    <source>
        <strain evidence="2 3">VR-M41</strain>
    </source>
</reference>
<gene>
    <name evidence="2" type="ORF">GYN08_17320</name>
</gene>
<dbReference type="InterPro" id="IPR000073">
    <property type="entry name" value="AB_hydrolase_1"/>
</dbReference>
<dbReference type="EMBL" id="JAAFGS010000006">
    <property type="protein sequence ID" value="NGZ77069.1"/>
    <property type="molecule type" value="Genomic_DNA"/>
</dbReference>
<dbReference type="PANTHER" id="PTHR43689">
    <property type="entry name" value="HYDROLASE"/>
    <property type="match status" value="1"/>
</dbReference>
<dbReference type="Proteomes" id="UP000800303">
    <property type="component" value="Unassembled WGS sequence"/>
</dbReference>
<dbReference type="PANTHER" id="PTHR43689:SF8">
    <property type="entry name" value="ALPHA_BETA-HYDROLASES SUPERFAMILY PROTEIN"/>
    <property type="match status" value="1"/>
</dbReference>
<organism evidence="2 3">
    <name type="scientific">Saccharibacillus alkalitolerans</name>
    <dbReference type="NCBI Taxonomy" id="2705290"/>
    <lineage>
        <taxon>Bacteria</taxon>
        <taxon>Bacillati</taxon>
        <taxon>Bacillota</taxon>
        <taxon>Bacilli</taxon>
        <taxon>Bacillales</taxon>
        <taxon>Paenibacillaceae</taxon>
        <taxon>Saccharibacillus</taxon>
    </lineage>
</organism>
<name>A0ABX0FC70_9BACL</name>
<dbReference type="Pfam" id="PF12697">
    <property type="entry name" value="Abhydrolase_6"/>
    <property type="match status" value="1"/>
</dbReference>
<sequence>MKRTAIHTIGSTNFNVSVQGQGSPLILLHGAYCNLGVWDEHVELLSRSFTVIRYDQRGYGRSDAVKHAFSHYLDLKAILDYFGLRRASIIGSCSGGAVALDFALAYPEYVEQLILIAPSLNGMLPPLRLMTERVRDVWRVRREGIERGAAAFVRSRYWRYAVPRDRRARARLKEMYLANGVHYRSRLSMQRPLLPLARKRLREIECPVLIVEGEWDAAFNRKAGRYLHNQIMHSSLIRMEGCGHYPHLEQPLEFSAIAISALKSSAARR</sequence>
<proteinExistence type="predicted"/>
<keyword evidence="3" id="KW-1185">Reference proteome</keyword>
<dbReference type="SUPFAM" id="SSF53474">
    <property type="entry name" value="alpha/beta-Hydrolases"/>
    <property type="match status" value="1"/>
</dbReference>
<dbReference type="RefSeq" id="WP_166276772.1">
    <property type="nucleotide sequence ID" value="NZ_JAAFGS010000006.1"/>
</dbReference>
<comment type="caution">
    <text evidence="2">The sequence shown here is derived from an EMBL/GenBank/DDBJ whole genome shotgun (WGS) entry which is preliminary data.</text>
</comment>
<evidence type="ECO:0000313" key="2">
    <source>
        <dbReference type="EMBL" id="NGZ77069.1"/>
    </source>
</evidence>
<protein>
    <submittedName>
        <fullName evidence="2">Alpha/beta hydrolase</fullName>
    </submittedName>
</protein>
<dbReference type="InterPro" id="IPR029058">
    <property type="entry name" value="AB_hydrolase_fold"/>
</dbReference>
<keyword evidence="2" id="KW-0378">Hydrolase</keyword>
<dbReference type="PRINTS" id="PR00111">
    <property type="entry name" value="ABHYDROLASE"/>
</dbReference>
<dbReference type="InterPro" id="IPR000639">
    <property type="entry name" value="Epox_hydrolase-like"/>
</dbReference>
<dbReference type="GO" id="GO:0016787">
    <property type="term" value="F:hydrolase activity"/>
    <property type="evidence" value="ECO:0007669"/>
    <property type="project" value="UniProtKB-KW"/>
</dbReference>
<dbReference type="PRINTS" id="PR00412">
    <property type="entry name" value="EPOXHYDRLASE"/>
</dbReference>
<feature type="domain" description="AB hydrolase-1" evidence="1">
    <location>
        <begin position="25"/>
        <end position="255"/>
    </location>
</feature>